<evidence type="ECO:0000313" key="6">
    <source>
        <dbReference type="EMBL" id="RMB07892.1"/>
    </source>
</evidence>
<dbReference type="AlphaFoldDB" id="A0A3M0CET1"/>
<keyword evidence="7" id="KW-1185">Reference proteome</keyword>
<name>A0A3M0CET1_9PROT</name>
<keyword evidence="3 5" id="KW-0949">S-adenosyl-L-methionine</keyword>
<dbReference type="GO" id="GO:0070038">
    <property type="term" value="F:rRNA (pseudouridine-N3-)-methyltransferase activity"/>
    <property type="evidence" value="ECO:0007669"/>
    <property type="project" value="UniProtKB-UniRule"/>
</dbReference>
<protein>
    <recommendedName>
        <fullName evidence="5">Ribosomal RNA large subunit methyltransferase H</fullName>
        <ecNumber evidence="5">2.1.1.177</ecNumber>
    </recommendedName>
    <alternativeName>
        <fullName evidence="5">23S rRNA (pseudouridine1915-N3)-methyltransferase</fullName>
    </alternativeName>
    <alternativeName>
        <fullName evidence="5">23S rRNA m3Psi1915 methyltransferase</fullName>
    </alternativeName>
    <alternativeName>
        <fullName evidence="5">rRNA (pseudouridine-N3-)-methyltransferase RlmH</fullName>
    </alternativeName>
</protein>
<dbReference type="CDD" id="cd18081">
    <property type="entry name" value="RlmH-like"/>
    <property type="match status" value="1"/>
</dbReference>
<feature type="binding site" evidence="5">
    <location>
        <position position="162"/>
    </location>
    <ligand>
        <name>S-adenosyl-L-methionine</name>
        <dbReference type="ChEBI" id="CHEBI:59789"/>
    </ligand>
</feature>
<evidence type="ECO:0000256" key="4">
    <source>
        <dbReference type="ARBA" id="ARBA00038303"/>
    </source>
</evidence>
<dbReference type="Proteomes" id="UP000271227">
    <property type="component" value="Unassembled WGS sequence"/>
</dbReference>
<dbReference type="Gene3D" id="3.40.1280.10">
    <property type="match status" value="1"/>
</dbReference>
<evidence type="ECO:0000256" key="1">
    <source>
        <dbReference type="ARBA" id="ARBA00022603"/>
    </source>
</evidence>
<dbReference type="FunCoup" id="A0A3M0CET1">
    <property type="interactions" value="372"/>
</dbReference>
<keyword evidence="2 5" id="KW-0808">Transferase</keyword>
<comment type="subcellular location">
    <subcellularLocation>
        <location evidence="5">Cytoplasm</location>
    </subcellularLocation>
</comment>
<comment type="subunit">
    <text evidence="5">Homodimer.</text>
</comment>
<dbReference type="InterPro" id="IPR029028">
    <property type="entry name" value="Alpha/beta_knot_MTases"/>
</dbReference>
<keyword evidence="5" id="KW-0963">Cytoplasm</keyword>
<comment type="caution">
    <text evidence="6">The sequence shown here is derived from an EMBL/GenBank/DDBJ whole genome shotgun (WGS) entry which is preliminary data.</text>
</comment>
<dbReference type="InterPro" id="IPR029026">
    <property type="entry name" value="tRNA_m1G_MTases_N"/>
</dbReference>
<comment type="function">
    <text evidence="5">Specifically methylates the pseudouridine at position 1915 (m3Psi1915) in 23S rRNA.</text>
</comment>
<dbReference type="InParanoid" id="A0A3M0CET1"/>
<proteinExistence type="inferred from homology"/>
<dbReference type="SUPFAM" id="SSF75217">
    <property type="entry name" value="alpha/beta knot"/>
    <property type="match status" value="1"/>
</dbReference>
<dbReference type="GO" id="GO:0005737">
    <property type="term" value="C:cytoplasm"/>
    <property type="evidence" value="ECO:0007669"/>
    <property type="project" value="UniProtKB-SubCell"/>
</dbReference>
<evidence type="ECO:0000256" key="2">
    <source>
        <dbReference type="ARBA" id="ARBA00022679"/>
    </source>
</evidence>
<dbReference type="HAMAP" id="MF_00658">
    <property type="entry name" value="23SrRNA_methyltr_H"/>
    <property type="match status" value="1"/>
</dbReference>
<comment type="catalytic activity">
    <reaction evidence="5">
        <text>pseudouridine(1915) in 23S rRNA + S-adenosyl-L-methionine = N(3)-methylpseudouridine(1915) in 23S rRNA + S-adenosyl-L-homocysteine + H(+)</text>
        <dbReference type="Rhea" id="RHEA:42752"/>
        <dbReference type="Rhea" id="RHEA-COMP:10221"/>
        <dbReference type="Rhea" id="RHEA-COMP:10222"/>
        <dbReference type="ChEBI" id="CHEBI:15378"/>
        <dbReference type="ChEBI" id="CHEBI:57856"/>
        <dbReference type="ChEBI" id="CHEBI:59789"/>
        <dbReference type="ChEBI" id="CHEBI:65314"/>
        <dbReference type="ChEBI" id="CHEBI:74486"/>
        <dbReference type="EC" id="2.1.1.177"/>
    </reaction>
</comment>
<gene>
    <name evidence="5" type="primary">rlmH</name>
    <name evidence="6" type="ORF">BXY39_1985</name>
</gene>
<feature type="binding site" evidence="5">
    <location>
        <position position="130"/>
    </location>
    <ligand>
        <name>S-adenosyl-L-methionine</name>
        <dbReference type="ChEBI" id="CHEBI:59789"/>
    </ligand>
</feature>
<dbReference type="PANTHER" id="PTHR33603">
    <property type="entry name" value="METHYLTRANSFERASE"/>
    <property type="match status" value="1"/>
</dbReference>
<evidence type="ECO:0000256" key="5">
    <source>
        <dbReference type="HAMAP-Rule" id="MF_00658"/>
    </source>
</evidence>
<feature type="binding site" evidence="5">
    <location>
        <begin position="181"/>
        <end position="186"/>
    </location>
    <ligand>
        <name>S-adenosyl-L-methionine</name>
        <dbReference type="ChEBI" id="CHEBI:59789"/>
    </ligand>
</feature>
<dbReference type="PANTHER" id="PTHR33603:SF1">
    <property type="entry name" value="RIBOSOMAL RNA LARGE SUBUNIT METHYLTRANSFERASE H"/>
    <property type="match status" value="1"/>
</dbReference>
<dbReference type="EC" id="2.1.1.177" evidence="5"/>
<comment type="similarity">
    <text evidence="4 5">Belongs to the RNA methyltransferase RlmH family.</text>
</comment>
<keyword evidence="1 5" id="KW-0489">Methyltransferase</keyword>
<accession>A0A3M0CET1</accession>
<dbReference type="NCBIfam" id="NF000989">
    <property type="entry name" value="PRK00103.2-3"/>
    <property type="match status" value="1"/>
</dbReference>
<dbReference type="InterPro" id="IPR003742">
    <property type="entry name" value="RlmH-like"/>
</dbReference>
<sequence length="214" mass="22904">MPSRGGMGRPWDHCFGLALRAVSLSKTLVRAAPPEGGGQSVCSRHSRAQGGRSAPACLADIMRITIIAVGRLGAGPEKTLLDSYVKRLRWPVTVQEIDIRKPHLDAGQRKKLEGERILAAVPAGAAVLALDERGKQMTSPAFAKKIDGWALAGFNGLACIIGGADGLSDAVRDRADLTLALGALTWPHMLVRAMLAEQLYRAWSITAGHPYHRD</sequence>
<organism evidence="6 7">
    <name type="scientific">Eilatimonas milleporae</name>
    <dbReference type="NCBI Taxonomy" id="911205"/>
    <lineage>
        <taxon>Bacteria</taxon>
        <taxon>Pseudomonadati</taxon>
        <taxon>Pseudomonadota</taxon>
        <taxon>Alphaproteobacteria</taxon>
        <taxon>Kordiimonadales</taxon>
        <taxon>Kordiimonadaceae</taxon>
        <taxon>Eilatimonas</taxon>
    </lineage>
</organism>
<evidence type="ECO:0000256" key="3">
    <source>
        <dbReference type="ARBA" id="ARBA00022691"/>
    </source>
</evidence>
<reference evidence="6 7" key="1">
    <citation type="submission" date="2018-10" db="EMBL/GenBank/DDBJ databases">
        <title>Genomic Encyclopedia of Archaeal and Bacterial Type Strains, Phase II (KMG-II): from individual species to whole genera.</title>
        <authorList>
            <person name="Goeker M."/>
        </authorList>
    </citation>
    <scope>NUCLEOTIDE SEQUENCE [LARGE SCALE GENOMIC DNA]</scope>
    <source>
        <strain evidence="6 7">DSM 25217</strain>
    </source>
</reference>
<dbReference type="EMBL" id="REFR01000011">
    <property type="protein sequence ID" value="RMB07892.1"/>
    <property type="molecule type" value="Genomic_DNA"/>
</dbReference>
<evidence type="ECO:0000313" key="7">
    <source>
        <dbReference type="Proteomes" id="UP000271227"/>
    </source>
</evidence>
<keyword evidence="5" id="KW-0698">rRNA processing</keyword>
<dbReference type="Pfam" id="PF02590">
    <property type="entry name" value="SPOUT_MTase"/>
    <property type="match status" value="1"/>
</dbReference>